<feature type="transmembrane region" description="Helical" evidence="1">
    <location>
        <begin position="119"/>
        <end position="139"/>
    </location>
</feature>
<evidence type="ECO:0000256" key="1">
    <source>
        <dbReference type="SAM" id="Phobius"/>
    </source>
</evidence>
<feature type="domain" description="Signal transduction histidine kinase internal region" evidence="2">
    <location>
        <begin position="160"/>
        <end position="237"/>
    </location>
</feature>
<dbReference type="GO" id="GO:0000155">
    <property type="term" value="F:phosphorelay sensor kinase activity"/>
    <property type="evidence" value="ECO:0007669"/>
    <property type="project" value="InterPro"/>
</dbReference>
<dbReference type="PANTHER" id="PTHR34220:SF7">
    <property type="entry name" value="SENSOR HISTIDINE KINASE YPDA"/>
    <property type="match status" value="1"/>
</dbReference>
<dbReference type="InterPro" id="IPR010559">
    <property type="entry name" value="Sig_transdc_His_kin_internal"/>
</dbReference>
<keyword evidence="3" id="KW-0418">Kinase</keyword>
<dbReference type="RefSeq" id="WP_112750066.1">
    <property type="nucleotide sequence ID" value="NZ_QMFY01000028.1"/>
</dbReference>
<keyword evidence="1" id="KW-1133">Transmembrane helix</keyword>
<name>A0A364XTQ2_9BACT</name>
<keyword evidence="3" id="KW-0808">Transferase</keyword>
<evidence type="ECO:0000313" key="4">
    <source>
        <dbReference type="Proteomes" id="UP000251889"/>
    </source>
</evidence>
<dbReference type="AlphaFoldDB" id="A0A364XTQ2"/>
<keyword evidence="1" id="KW-0472">Membrane</keyword>
<gene>
    <name evidence="3" type="ORF">DQQ10_26960</name>
</gene>
<dbReference type="GO" id="GO:0016020">
    <property type="term" value="C:membrane"/>
    <property type="evidence" value="ECO:0007669"/>
    <property type="project" value="InterPro"/>
</dbReference>
<accession>A0A364XTQ2</accession>
<dbReference type="Pfam" id="PF06580">
    <property type="entry name" value="His_kinase"/>
    <property type="match status" value="1"/>
</dbReference>
<feature type="transmembrane region" description="Helical" evidence="1">
    <location>
        <begin position="42"/>
        <end position="59"/>
    </location>
</feature>
<dbReference type="Proteomes" id="UP000251889">
    <property type="component" value="Unassembled WGS sequence"/>
</dbReference>
<proteinExistence type="predicted"/>
<comment type="caution">
    <text evidence="3">The sequence shown here is derived from an EMBL/GenBank/DDBJ whole genome shotgun (WGS) entry which is preliminary data.</text>
</comment>
<feature type="transmembrane region" description="Helical" evidence="1">
    <location>
        <begin position="12"/>
        <end position="30"/>
    </location>
</feature>
<protein>
    <submittedName>
        <fullName evidence="3">Histidine kinase</fullName>
    </submittedName>
</protein>
<reference evidence="3 4" key="1">
    <citation type="submission" date="2018-06" db="EMBL/GenBank/DDBJ databases">
        <title>Chryseolinea flavus sp. nov., a member of the phylum Bacteroidetes isolated from soil.</title>
        <authorList>
            <person name="Li Y."/>
            <person name="Wang J."/>
        </authorList>
    </citation>
    <scope>NUCLEOTIDE SEQUENCE [LARGE SCALE GENOMIC DNA]</scope>
    <source>
        <strain evidence="3 4">SDU1-6</strain>
    </source>
</reference>
<feature type="transmembrane region" description="Helical" evidence="1">
    <location>
        <begin position="80"/>
        <end position="99"/>
    </location>
</feature>
<sequence>MILGYKGHSQFVRTYALLFGASVTAFIVRIPKLKELGWPMQINLLIASTILAIVFWEILRGINHWLNKKLPFENNISKRIIVQLLLGALVGLTIRFTIYKFGEPALPLKLDSLFLAATWALYVFIPVGINLGFFTVHFIGRWKDSIVRAERLEKEKSQVQFDNLKNQLNPHFLFNALTSLNSLIFENQGLASQFLQHLSKVYRYVLQNKDKNFVALQTELDFIQNYVFLLETRFEQAIKINFDIMHETRERAIVPVTLQILLENAIKHNIVDKDKPLQIDILTIGDYLVVSNNLQQKKRVETSNKMGLENLKSLYRFLIEKPVLIEVSETRFAVKVPLI</sequence>
<evidence type="ECO:0000259" key="2">
    <source>
        <dbReference type="Pfam" id="PF06580"/>
    </source>
</evidence>
<keyword evidence="4" id="KW-1185">Reference proteome</keyword>
<organism evidence="3 4">
    <name type="scientific">Pseudochryseolinea flava</name>
    <dbReference type="NCBI Taxonomy" id="2059302"/>
    <lineage>
        <taxon>Bacteria</taxon>
        <taxon>Pseudomonadati</taxon>
        <taxon>Bacteroidota</taxon>
        <taxon>Cytophagia</taxon>
        <taxon>Cytophagales</taxon>
        <taxon>Fulvivirgaceae</taxon>
        <taxon>Pseudochryseolinea</taxon>
    </lineage>
</organism>
<evidence type="ECO:0000313" key="3">
    <source>
        <dbReference type="EMBL" id="RAV97739.1"/>
    </source>
</evidence>
<dbReference type="OrthoDB" id="927174at2"/>
<dbReference type="InterPro" id="IPR050640">
    <property type="entry name" value="Bact_2-comp_sensor_kinase"/>
</dbReference>
<keyword evidence="1" id="KW-0812">Transmembrane</keyword>
<dbReference type="PANTHER" id="PTHR34220">
    <property type="entry name" value="SENSOR HISTIDINE KINASE YPDA"/>
    <property type="match status" value="1"/>
</dbReference>
<dbReference type="EMBL" id="QMFY01000028">
    <property type="protein sequence ID" value="RAV97739.1"/>
    <property type="molecule type" value="Genomic_DNA"/>
</dbReference>